<gene>
    <name evidence="2" type="ORF">FC62_GL000454</name>
</gene>
<dbReference type="Proteomes" id="UP000050909">
    <property type="component" value="Unassembled WGS sequence"/>
</dbReference>
<feature type="domain" description="N-acetyltransferase" evidence="1">
    <location>
        <begin position="8"/>
        <end position="148"/>
    </location>
</feature>
<comment type="caution">
    <text evidence="2">The sequence shown here is derived from an EMBL/GenBank/DDBJ whole genome shotgun (WGS) entry which is preliminary data.</text>
</comment>
<dbReference type="Gene3D" id="3.40.630.30">
    <property type="match status" value="1"/>
</dbReference>
<protein>
    <submittedName>
        <fullName evidence="2">Acetyltransferase</fullName>
    </submittedName>
</protein>
<reference evidence="2 3" key="1">
    <citation type="journal article" date="2015" name="Genome Announc.">
        <title>Expanding the biotechnology potential of lactobacilli through comparative genomics of 213 strains and associated genera.</title>
        <authorList>
            <person name="Sun Z."/>
            <person name="Harris H.M."/>
            <person name="McCann A."/>
            <person name="Guo C."/>
            <person name="Argimon S."/>
            <person name="Zhang W."/>
            <person name="Yang X."/>
            <person name="Jeffery I.B."/>
            <person name="Cooney J.C."/>
            <person name="Kagawa T.F."/>
            <person name="Liu W."/>
            <person name="Song Y."/>
            <person name="Salvetti E."/>
            <person name="Wrobel A."/>
            <person name="Rasinkangas P."/>
            <person name="Parkhill J."/>
            <person name="Rea M.C."/>
            <person name="O'Sullivan O."/>
            <person name="Ritari J."/>
            <person name="Douillard F.P."/>
            <person name="Paul Ross R."/>
            <person name="Yang R."/>
            <person name="Briner A.E."/>
            <person name="Felis G.E."/>
            <person name="de Vos W.M."/>
            <person name="Barrangou R."/>
            <person name="Klaenhammer T.R."/>
            <person name="Caufield P.W."/>
            <person name="Cui Y."/>
            <person name="Zhang H."/>
            <person name="O'Toole P.W."/>
        </authorList>
    </citation>
    <scope>NUCLEOTIDE SEQUENCE [LARGE SCALE GENOMIC DNA]</scope>
    <source>
        <strain evidence="2 3">DSM 20534</strain>
    </source>
</reference>
<proteinExistence type="predicted"/>
<evidence type="ECO:0000313" key="3">
    <source>
        <dbReference type="Proteomes" id="UP000050909"/>
    </source>
</evidence>
<dbReference type="AlphaFoldDB" id="A0A0R1GWQ8"/>
<dbReference type="PROSITE" id="PS51186">
    <property type="entry name" value="GNAT"/>
    <property type="match status" value="1"/>
</dbReference>
<sequence length="148" mass="17171">MNITWHIKPFNKLSTMELFGLVRLRIAVFVTEQQITEPELDDQDLESYHVFGTDETGRVVGVARFFFEDSKLLVGRVAVDQSLRHAHIGSRMLIAIEDYVREHNLAETIYLHAQLYIKDFYLSLGYEPIGDIFLEADIKHIMMAKKLN</sequence>
<dbReference type="PATRIC" id="fig|1423722.3.peg.462"/>
<dbReference type="EMBL" id="AZCV01000001">
    <property type="protein sequence ID" value="KRK38763.1"/>
    <property type="molecule type" value="Genomic_DNA"/>
</dbReference>
<dbReference type="InterPro" id="IPR016181">
    <property type="entry name" value="Acyl_CoA_acyltransferase"/>
</dbReference>
<keyword evidence="2" id="KW-0808">Transferase</keyword>
<accession>A0A0R1GWQ8</accession>
<evidence type="ECO:0000259" key="1">
    <source>
        <dbReference type="PROSITE" id="PS51186"/>
    </source>
</evidence>
<dbReference type="GO" id="GO:0016747">
    <property type="term" value="F:acyltransferase activity, transferring groups other than amino-acyl groups"/>
    <property type="evidence" value="ECO:0007669"/>
    <property type="project" value="InterPro"/>
</dbReference>
<name>A0A0R1GWQ8_9LACO</name>
<dbReference type="SUPFAM" id="SSF55729">
    <property type="entry name" value="Acyl-CoA N-acyltransferases (Nat)"/>
    <property type="match status" value="1"/>
</dbReference>
<dbReference type="RefSeq" id="WP_056945984.1">
    <property type="nucleotide sequence ID" value="NZ_AZCV01000001.1"/>
</dbReference>
<dbReference type="CDD" id="cd04301">
    <property type="entry name" value="NAT_SF"/>
    <property type="match status" value="1"/>
</dbReference>
<dbReference type="Pfam" id="PF13673">
    <property type="entry name" value="Acetyltransf_10"/>
    <property type="match status" value="1"/>
</dbReference>
<dbReference type="InterPro" id="IPR000182">
    <property type="entry name" value="GNAT_dom"/>
</dbReference>
<organism evidence="2 3">
    <name type="scientific">Amylolactobacillus amylotrophicus DSM 20534</name>
    <dbReference type="NCBI Taxonomy" id="1423722"/>
    <lineage>
        <taxon>Bacteria</taxon>
        <taxon>Bacillati</taxon>
        <taxon>Bacillota</taxon>
        <taxon>Bacilli</taxon>
        <taxon>Lactobacillales</taxon>
        <taxon>Lactobacillaceae</taxon>
        <taxon>Amylolactobacillus</taxon>
    </lineage>
</organism>
<evidence type="ECO:0000313" key="2">
    <source>
        <dbReference type="EMBL" id="KRK38763.1"/>
    </source>
</evidence>
<keyword evidence="3" id="KW-1185">Reference proteome</keyword>